<comment type="caution">
    <text evidence="1">The sequence shown here is derived from an EMBL/GenBank/DDBJ whole genome shotgun (WGS) entry which is preliminary data.</text>
</comment>
<accession>A0A9P7Q983</accession>
<organism evidence="1 2">
    <name type="scientific">Claviceps humidiphila</name>
    <dbReference type="NCBI Taxonomy" id="1294629"/>
    <lineage>
        <taxon>Eukaryota</taxon>
        <taxon>Fungi</taxon>
        <taxon>Dikarya</taxon>
        <taxon>Ascomycota</taxon>
        <taxon>Pezizomycotina</taxon>
        <taxon>Sordariomycetes</taxon>
        <taxon>Hypocreomycetidae</taxon>
        <taxon>Hypocreales</taxon>
        <taxon>Clavicipitaceae</taxon>
        <taxon>Claviceps</taxon>
    </lineage>
</organism>
<sequence>MDLRSLNRPVVRPLAQLFTTLRLTRTPLITQRGHKTTSRTKRALKIPPHDSFLPSRAAPFPAADTIIYNPPSSEASPAHTPFVFLPPNDPRRSALLRIRQTTAAEEANKPITGKSTTTENDNLPPMMKYKRRMPRHNVTEDDVETIRLLRAEDPITWSVSKLAAKFECSEVFIKMVAPASKEHLKWLQEKLEKKKARWGHIRTQAREERKMRAKMVYRGEL</sequence>
<gene>
    <name evidence="1" type="ORF">E4U13_003000</name>
</gene>
<dbReference type="PANTHER" id="PTHR28266:SF1">
    <property type="entry name" value="LARGE RIBOSOMAL SUBUNIT PROTEIN ML58"/>
    <property type="match status" value="1"/>
</dbReference>
<dbReference type="Proteomes" id="UP000732380">
    <property type="component" value="Unassembled WGS sequence"/>
</dbReference>
<dbReference type="AlphaFoldDB" id="A0A9P7Q983"/>
<evidence type="ECO:0000313" key="1">
    <source>
        <dbReference type="EMBL" id="KAG6122161.1"/>
    </source>
</evidence>
<reference evidence="1 2" key="1">
    <citation type="journal article" date="2020" name="bioRxiv">
        <title>Whole genome comparisons of ergot fungi reveals the divergence and evolution of species within the genus Claviceps are the result of varying mechanisms driving genome evolution and host range expansion.</title>
        <authorList>
            <person name="Wyka S.A."/>
            <person name="Mondo S.J."/>
            <person name="Liu M."/>
            <person name="Dettman J."/>
            <person name="Nalam V."/>
            <person name="Broders K.D."/>
        </authorList>
    </citation>
    <scope>NUCLEOTIDE SEQUENCE [LARGE SCALE GENOMIC DNA]</scope>
    <source>
        <strain evidence="1 2">LM576</strain>
    </source>
</reference>
<dbReference type="GO" id="GO:0003735">
    <property type="term" value="F:structural constituent of ribosome"/>
    <property type="evidence" value="ECO:0007669"/>
    <property type="project" value="TreeGrafter"/>
</dbReference>
<keyword evidence="2" id="KW-1185">Reference proteome</keyword>
<evidence type="ECO:0008006" key="3">
    <source>
        <dbReference type="Google" id="ProtNLM"/>
    </source>
</evidence>
<dbReference type="GO" id="GO:0005762">
    <property type="term" value="C:mitochondrial large ribosomal subunit"/>
    <property type="evidence" value="ECO:0007669"/>
    <property type="project" value="TreeGrafter"/>
</dbReference>
<dbReference type="InterPro" id="IPR024388">
    <property type="entry name" value="Ribosomal_mL58"/>
</dbReference>
<dbReference type="PANTHER" id="PTHR28266">
    <property type="entry name" value="54S RIBOSOMAL PROTEIN L20, MITOCHONDRIAL"/>
    <property type="match status" value="1"/>
</dbReference>
<dbReference type="Pfam" id="PF12824">
    <property type="entry name" value="MRP-L20"/>
    <property type="match status" value="1"/>
</dbReference>
<dbReference type="EMBL" id="SRQM01000024">
    <property type="protein sequence ID" value="KAG6122161.1"/>
    <property type="molecule type" value="Genomic_DNA"/>
</dbReference>
<name>A0A9P7Q983_9HYPO</name>
<protein>
    <recommendedName>
        <fullName evidence="3">Ribosomal protein YmL20, mitochondrial</fullName>
    </recommendedName>
</protein>
<proteinExistence type="predicted"/>
<evidence type="ECO:0000313" key="2">
    <source>
        <dbReference type="Proteomes" id="UP000732380"/>
    </source>
</evidence>